<name>A9USS0_MONBE</name>
<protein>
    <submittedName>
        <fullName evidence="1">Uncharacterized protein</fullName>
    </submittedName>
</protein>
<dbReference type="KEGG" id="mbr:MONBRDRAFT_5883"/>
<dbReference type="RefSeq" id="XP_001743112.1">
    <property type="nucleotide sequence ID" value="XM_001743060.1"/>
</dbReference>
<organism evidence="1 2">
    <name type="scientific">Monosiga brevicollis</name>
    <name type="common">Choanoflagellate</name>
    <dbReference type="NCBI Taxonomy" id="81824"/>
    <lineage>
        <taxon>Eukaryota</taxon>
        <taxon>Choanoflagellata</taxon>
        <taxon>Craspedida</taxon>
        <taxon>Salpingoecidae</taxon>
        <taxon>Monosiga</taxon>
    </lineage>
</organism>
<keyword evidence="2" id="KW-1185">Reference proteome</keyword>
<dbReference type="AlphaFoldDB" id="A9USS0"/>
<accession>A9USS0</accession>
<dbReference type="Gene3D" id="1.10.238.10">
    <property type="entry name" value="EF-hand"/>
    <property type="match status" value="1"/>
</dbReference>
<dbReference type="Proteomes" id="UP000001357">
    <property type="component" value="Unassembled WGS sequence"/>
</dbReference>
<gene>
    <name evidence="1" type="ORF">MONBRDRAFT_5883</name>
</gene>
<evidence type="ECO:0000313" key="2">
    <source>
        <dbReference type="Proteomes" id="UP000001357"/>
    </source>
</evidence>
<dbReference type="InParanoid" id="A9USS0"/>
<evidence type="ECO:0000313" key="1">
    <source>
        <dbReference type="EMBL" id="EDQ91826.1"/>
    </source>
</evidence>
<proteinExistence type="predicted"/>
<sequence>MAGATPLHCKQFDCTESLEECWKAMQEPNGVFGFQESHPMAGSDLLVEIAYFTGGKVDFYSTQFFGFICKDLELAQKWRKGLHALISQNGFNSNRYAPPISLMNHVYTRYDLSTAFDTLFEGRNYIGRDILLQFLGEIQRDPRLNEVLDPMPTLADCDEIINRFEEDEKLRSTLIPPPRSIP</sequence>
<dbReference type="EMBL" id="CH991544">
    <property type="protein sequence ID" value="EDQ91826.1"/>
    <property type="molecule type" value="Genomic_DNA"/>
</dbReference>
<dbReference type="GeneID" id="5888278"/>
<reference evidence="1 2" key="1">
    <citation type="journal article" date="2008" name="Nature">
        <title>The genome of the choanoflagellate Monosiga brevicollis and the origin of metazoans.</title>
        <authorList>
            <consortium name="JGI Sequencing"/>
            <person name="King N."/>
            <person name="Westbrook M.J."/>
            <person name="Young S.L."/>
            <person name="Kuo A."/>
            <person name="Abedin M."/>
            <person name="Chapman J."/>
            <person name="Fairclough S."/>
            <person name="Hellsten U."/>
            <person name="Isogai Y."/>
            <person name="Letunic I."/>
            <person name="Marr M."/>
            <person name="Pincus D."/>
            <person name="Putnam N."/>
            <person name="Rokas A."/>
            <person name="Wright K.J."/>
            <person name="Zuzow R."/>
            <person name="Dirks W."/>
            <person name="Good M."/>
            <person name="Goodstein D."/>
            <person name="Lemons D."/>
            <person name="Li W."/>
            <person name="Lyons J.B."/>
            <person name="Morris A."/>
            <person name="Nichols S."/>
            <person name="Richter D.J."/>
            <person name="Salamov A."/>
            <person name="Bork P."/>
            <person name="Lim W.A."/>
            <person name="Manning G."/>
            <person name="Miller W.T."/>
            <person name="McGinnis W."/>
            <person name="Shapiro H."/>
            <person name="Tjian R."/>
            <person name="Grigoriev I.V."/>
            <person name="Rokhsar D."/>
        </authorList>
    </citation>
    <scope>NUCLEOTIDE SEQUENCE [LARGE SCALE GENOMIC DNA]</scope>
    <source>
        <strain evidence="2">MX1 / ATCC 50154</strain>
    </source>
</reference>
<dbReference type="InterPro" id="IPR011992">
    <property type="entry name" value="EF-hand-dom_pair"/>
</dbReference>
<dbReference type="SUPFAM" id="SSF47473">
    <property type="entry name" value="EF-hand"/>
    <property type="match status" value="1"/>
</dbReference>